<dbReference type="NCBIfam" id="NF003449">
    <property type="entry name" value="PRK05014.1"/>
    <property type="match status" value="1"/>
</dbReference>
<name>A0ABU9SWZ8_9ALTE</name>
<evidence type="ECO:0000256" key="3">
    <source>
        <dbReference type="ARBA" id="ARBA00025596"/>
    </source>
</evidence>
<dbReference type="InterPro" id="IPR009073">
    <property type="entry name" value="HscB_oligo_C"/>
</dbReference>
<gene>
    <name evidence="4 6" type="primary">hscB</name>
    <name evidence="6" type="ORF">WNY77_11480</name>
</gene>
<evidence type="ECO:0000256" key="2">
    <source>
        <dbReference type="ARBA" id="ARBA00023186"/>
    </source>
</evidence>
<organism evidence="6 7">
    <name type="scientific">Paraglaciecola mesophila</name>
    <dbReference type="NCBI Taxonomy" id="197222"/>
    <lineage>
        <taxon>Bacteria</taxon>
        <taxon>Pseudomonadati</taxon>
        <taxon>Pseudomonadota</taxon>
        <taxon>Gammaproteobacteria</taxon>
        <taxon>Alteromonadales</taxon>
        <taxon>Alteromonadaceae</taxon>
        <taxon>Paraglaciecola</taxon>
    </lineage>
</organism>
<comment type="function">
    <text evidence="3 4">Co-chaperone involved in the maturation of iron-sulfur cluster-containing proteins. Seems to help targeting proteins to be folded toward HscA.</text>
</comment>
<dbReference type="CDD" id="cd06257">
    <property type="entry name" value="DnaJ"/>
    <property type="match status" value="1"/>
</dbReference>
<dbReference type="SMART" id="SM00271">
    <property type="entry name" value="DnaJ"/>
    <property type="match status" value="1"/>
</dbReference>
<dbReference type="PANTHER" id="PTHR14021">
    <property type="entry name" value="IRON-SULFUR CLUSTER CO-CHAPERONE PROTEIN HSCB"/>
    <property type="match status" value="1"/>
</dbReference>
<comment type="subunit">
    <text evidence="4">Interacts with HscA and stimulates its ATPase activity.</text>
</comment>
<sequence length="178" mass="20308">MNYFALFNLTPSFDVDKATLAATYQQLQKLTHPDKFATASERDKLIALQKNAQVNDGYQVLKTPLSRAEHMLELRGVELQHEQKTMQDGAFLMQQMEWREQLDEAQHASDPLDALDALESLDDEVAADIKRLLSELGAFLEQSDEAANENAANLVRKLKFLFKLRHEIEIKEDALSDF</sequence>
<accession>A0ABU9SWZ8</accession>
<dbReference type="InterPro" id="IPR004640">
    <property type="entry name" value="HscB"/>
</dbReference>
<protein>
    <recommendedName>
        <fullName evidence="4">Co-chaperone protein HscB homolog</fullName>
    </recommendedName>
</protein>
<evidence type="ECO:0000313" key="7">
    <source>
        <dbReference type="Proteomes" id="UP001461163"/>
    </source>
</evidence>
<comment type="similarity">
    <text evidence="1 4">Belongs to the HscB family.</text>
</comment>
<dbReference type="NCBIfam" id="TIGR00714">
    <property type="entry name" value="hscB"/>
    <property type="match status" value="1"/>
</dbReference>
<dbReference type="SUPFAM" id="SSF47144">
    <property type="entry name" value="HSC20 (HSCB), C-terminal oligomerisation domain"/>
    <property type="match status" value="1"/>
</dbReference>
<keyword evidence="7" id="KW-1185">Reference proteome</keyword>
<feature type="domain" description="J" evidence="5">
    <location>
        <begin position="2"/>
        <end position="76"/>
    </location>
</feature>
<dbReference type="Gene3D" id="1.20.1280.20">
    <property type="entry name" value="HscB, C-terminal domain"/>
    <property type="match status" value="1"/>
</dbReference>
<dbReference type="SUPFAM" id="SSF46565">
    <property type="entry name" value="Chaperone J-domain"/>
    <property type="match status" value="1"/>
</dbReference>
<dbReference type="PANTHER" id="PTHR14021:SF15">
    <property type="entry name" value="IRON-SULFUR CLUSTER CO-CHAPERONE PROTEIN HSCB"/>
    <property type="match status" value="1"/>
</dbReference>
<dbReference type="InterPro" id="IPR036869">
    <property type="entry name" value="J_dom_sf"/>
</dbReference>
<dbReference type="InterPro" id="IPR036386">
    <property type="entry name" value="HscB_C_sf"/>
</dbReference>
<evidence type="ECO:0000259" key="5">
    <source>
        <dbReference type="PROSITE" id="PS50076"/>
    </source>
</evidence>
<dbReference type="EMBL" id="JBBMQS010000006">
    <property type="protein sequence ID" value="MEM5498018.1"/>
    <property type="molecule type" value="Genomic_DNA"/>
</dbReference>
<evidence type="ECO:0000313" key="6">
    <source>
        <dbReference type="EMBL" id="MEM5498018.1"/>
    </source>
</evidence>
<dbReference type="Gene3D" id="1.10.287.110">
    <property type="entry name" value="DnaJ domain"/>
    <property type="match status" value="1"/>
</dbReference>
<dbReference type="RefSeq" id="WP_342881764.1">
    <property type="nucleotide sequence ID" value="NZ_JBBMQS010000006.1"/>
</dbReference>
<dbReference type="HAMAP" id="MF_00682">
    <property type="entry name" value="HscB"/>
    <property type="match status" value="1"/>
</dbReference>
<proteinExistence type="inferred from homology"/>
<dbReference type="Pfam" id="PF07743">
    <property type="entry name" value="HSCB_C"/>
    <property type="match status" value="1"/>
</dbReference>
<evidence type="ECO:0000256" key="4">
    <source>
        <dbReference type="HAMAP-Rule" id="MF_00682"/>
    </source>
</evidence>
<reference evidence="6 7" key="1">
    <citation type="submission" date="2024-03" db="EMBL/GenBank/DDBJ databases">
        <title>Community enrichment and isolation of bacterial strains for fucoidan degradation.</title>
        <authorList>
            <person name="Sichert A."/>
        </authorList>
    </citation>
    <scope>NUCLEOTIDE SEQUENCE [LARGE SCALE GENOMIC DNA]</scope>
    <source>
        <strain evidence="6 7">AS12</strain>
    </source>
</reference>
<comment type="caution">
    <text evidence="6">The sequence shown here is derived from an EMBL/GenBank/DDBJ whole genome shotgun (WGS) entry which is preliminary data.</text>
</comment>
<dbReference type="Proteomes" id="UP001461163">
    <property type="component" value="Unassembled WGS sequence"/>
</dbReference>
<dbReference type="PROSITE" id="PS50076">
    <property type="entry name" value="DNAJ_2"/>
    <property type="match status" value="1"/>
</dbReference>
<dbReference type="InterPro" id="IPR001623">
    <property type="entry name" value="DnaJ_domain"/>
</dbReference>
<keyword evidence="2 4" id="KW-0143">Chaperone</keyword>
<evidence type="ECO:0000256" key="1">
    <source>
        <dbReference type="ARBA" id="ARBA00010476"/>
    </source>
</evidence>